<proteinExistence type="predicted"/>
<evidence type="ECO:0000256" key="5">
    <source>
        <dbReference type="SAM" id="SignalP"/>
    </source>
</evidence>
<evidence type="ECO:0000256" key="3">
    <source>
        <dbReference type="ARBA" id="ARBA00022989"/>
    </source>
</evidence>
<keyword evidence="4" id="KW-0472">Membrane</keyword>
<dbReference type="InterPro" id="IPR006260">
    <property type="entry name" value="TonB/TolA_C"/>
</dbReference>
<evidence type="ECO:0000259" key="6">
    <source>
        <dbReference type="PROSITE" id="PS52015"/>
    </source>
</evidence>
<feature type="signal peptide" evidence="5">
    <location>
        <begin position="1"/>
        <end position="22"/>
    </location>
</feature>
<dbReference type="GO" id="GO:0016020">
    <property type="term" value="C:membrane"/>
    <property type="evidence" value="ECO:0007669"/>
    <property type="project" value="UniProtKB-SubCell"/>
</dbReference>
<feature type="domain" description="TonB C-terminal" evidence="6">
    <location>
        <begin position="27"/>
        <end position="110"/>
    </location>
</feature>
<protein>
    <submittedName>
        <fullName evidence="7">TonB family protein</fullName>
    </submittedName>
</protein>
<reference evidence="7 8" key="1">
    <citation type="submission" date="2020-02" db="EMBL/GenBank/DDBJ databases">
        <title>Albibacoteraceae fam. nov., the first described family within the subdivision 4 Verrucomicrobia.</title>
        <authorList>
            <person name="Xi F."/>
        </authorList>
    </citation>
    <scope>NUCLEOTIDE SEQUENCE [LARGE SCALE GENOMIC DNA]</scope>
    <source>
        <strain evidence="7 8">CK1056</strain>
    </source>
</reference>
<sequence length="110" mass="12504">MKILTQSILLSVLALGGSVLSAAPQTMELKAPQAIEIIEPEVPVNYMRWGIKGHVVVTFQINEEGQPENIHLVDYDDRVYAKVVTKALRQWRFEKPEVEGITYRLPINFI</sequence>
<evidence type="ECO:0000313" key="8">
    <source>
        <dbReference type="Proteomes" id="UP000478417"/>
    </source>
</evidence>
<comment type="subcellular location">
    <subcellularLocation>
        <location evidence="1">Membrane</location>
        <topology evidence="1">Single-pass membrane protein</topology>
    </subcellularLocation>
</comment>
<keyword evidence="5" id="KW-0732">Signal</keyword>
<name>A0A6B2M0N8_9BACT</name>
<dbReference type="PROSITE" id="PS52015">
    <property type="entry name" value="TONB_CTD"/>
    <property type="match status" value="1"/>
</dbReference>
<feature type="chain" id="PRO_5025522945" evidence="5">
    <location>
        <begin position="23"/>
        <end position="110"/>
    </location>
</feature>
<dbReference type="AlphaFoldDB" id="A0A6B2M0N8"/>
<keyword evidence="8" id="KW-1185">Reference proteome</keyword>
<evidence type="ECO:0000256" key="4">
    <source>
        <dbReference type="ARBA" id="ARBA00023136"/>
    </source>
</evidence>
<keyword evidence="3" id="KW-1133">Transmembrane helix</keyword>
<evidence type="ECO:0000256" key="1">
    <source>
        <dbReference type="ARBA" id="ARBA00004167"/>
    </source>
</evidence>
<evidence type="ECO:0000256" key="2">
    <source>
        <dbReference type="ARBA" id="ARBA00022692"/>
    </source>
</evidence>
<dbReference type="SUPFAM" id="SSF74653">
    <property type="entry name" value="TolA/TonB C-terminal domain"/>
    <property type="match status" value="1"/>
</dbReference>
<dbReference type="RefSeq" id="WP_163962675.1">
    <property type="nucleotide sequence ID" value="NZ_JAAGNX010000001.1"/>
</dbReference>
<dbReference type="Proteomes" id="UP000478417">
    <property type="component" value="Unassembled WGS sequence"/>
</dbReference>
<dbReference type="Gene3D" id="3.30.2420.10">
    <property type="entry name" value="TonB"/>
    <property type="match status" value="1"/>
</dbReference>
<comment type="caution">
    <text evidence="7">The sequence shown here is derived from an EMBL/GenBank/DDBJ whole genome shotgun (WGS) entry which is preliminary data.</text>
</comment>
<keyword evidence="2" id="KW-0812">Transmembrane</keyword>
<dbReference type="Pfam" id="PF03544">
    <property type="entry name" value="TonB_C"/>
    <property type="match status" value="1"/>
</dbReference>
<dbReference type="NCBIfam" id="TIGR01352">
    <property type="entry name" value="tonB_Cterm"/>
    <property type="match status" value="1"/>
</dbReference>
<dbReference type="EMBL" id="JAAGNX010000001">
    <property type="protein sequence ID" value="NDV61597.1"/>
    <property type="molecule type" value="Genomic_DNA"/>
</dbReference>
<evidence type="ECO:0000313" key="7">
    <source>
        <dbReference type="EMBL" id="NDV61597.1"/>
    </source>
</evidence>
<gene>
    <name evidence="7" type="ORF">G0Q06_03960</name>
</gene>
<dbReference type="GO" id="GO:0055085">
    <property type="term" value="P:transmembrane transport"/>
    <property type="evidence" value="ECO:0007669"/>
    <property type="project" value="InterPro"/>
</dbReference>
<accession>A0A6B2M0N8</accession>
<dbReference type="InterPro" id="IPR037682">
    <property type="entry name" value="TonB_C"/>
</dbReference>
<organism evidence="7 8">
    <name type="scientific">Oceanipulchritudo coccoides</name>
    <dbReference type="NCBI Taxonomy" id="2706888"/>
    <lineage>
        <taxon>Bacteria</taxon>
        <taxon>Pseudomonadati</taxon>
        <taxon>Verrucomicrobiota</taxon>
        <taxon>Opitutia</taxon>
        <taxon>Puniceicoccales</taxon>
        <taxon>Oceanipulchritudinaceae</taxon>
        <taxon>Oceanipulchritudo</taxon>
    </lineage>
</organism>